<protein>
    <recommendedName>
        <fullName evidence="4">Small hydrophobic protein</fullName>
    </recommendedName>
</protein>
<evidence type="ECO:0000313" key="3">
    <source>
        <dbReference type="Proteomes" id="UP001500037"/>
    </source>
</evidence>
<dbReference type="Pfam" id="PF19621">
    <property type="entry name" value="DUF6126"/>
    <property type="match status" value="1"/>
</dbReference>
<gene>
    <name evidence="2" type="ORF">GCM10009665_63870</name>
</gene>
<keyword evidence="3" id="KW-1185">Reference proteome</keyword>
<evidence type="ECO:0000256" key="1">
    <source>
        <dbReference type="SAM" id="Phobius"/>
    </source>
</evidence>
<proteinExistence type="predicted"/>
<evidence type="ECO:0008006" key="4">
    <source>
        <dbReference type="Google" id="ProtNLM"/>
    </source>
</evidence>
<reference evidence="2 3" key="1">
    <citation type="journal article" date="2019" name="Int. J. Syst. Evol. Microbiol.">
        <title>The Global Catalogue of Microorganisms (GCM) 10K type strain sequencing project: providing services to taxonomists for standard genome sequencing and annotation.</title>
        <authorList>
            <consortium name="The Broad Institute Genomics Platform"/>
            <consortium name="The Broad Institute Genome Sequencing Center for Infectious Disease"/>
            <person name="Wu L."/>
            <person name="Ma J."/>
        </authorList>
    </citation>
    <scope>NUCLEOTIDE SEQUENCE [LARGE SCALE GENOMIC DNA]</scope>
    <source>
        <strain evidence="2 3">JCM 13004</strain>
    </source>
</reference>
<keyword evidence="1" id="KW-0472">Membrane</keyword>
<keyword evidence="1" id="KW-0812">Transmembrane</keyword>
<organism evidence="2 3">
    <name type="scientific">Kitasatospora nipponensis</name>
    <dbReference type="NCBI Taxonomy" id="258049"/>
    <lineage>
        <taxon>Bacteria</taxon>
        <taxon>Bacillati</taxon>
        <taxon>Actinomycetota</taxon>
        <taxon>Actinomycetes</taxon>
        <taxon>Kitasatosporales</taxon>
        <taxon>Streptomycetaceae</taxon>
        <taxon>Kitasatospora</taxon>
    </lineage>
</organism>
<accession>A0ABN1WWE4</accession>
<name>A0ABN1WWE4_9ACTN</name>
<dbReference type="InterPro" id="IPR046129">
    <property type="entry name" value="DUF6126"/>
</dbReference>
<dbReference type="RefSeq" id="WP_344445598.1">
    <property type="nucleotide sequence ID" value="NZ_BAAALF010000173.1"/>
</dbReference>
<dbReference type="Proteomes" id="UP001500037">
    <property type="component" value="Unassembled WGS sequence"/>
</dbReference>
<keyword evidence="1" id="KW-1133">Transmembrane helix</keyword>
<feature type="transmembrane region" description="Helical" evidence="1">
    <location>
        <begin position="28"/>
        <end position="48"/>
    </location>
</feature>
<sequence length="53" mass="5920">MAVQHPRPSYPPTTDAGKRTDHRVAIRVGIYMVAAHLFGGFLFLLFWIGGHRG</sequence>
<evidence type="ECO:0000313" key="2">
    <source>
        <dbReference type="EMBL" id="GAA1265979.1"/>
    </source>
</evidence>
<comment type="caution">
    <text evidence="2">The sequence shown here is derived from an EMBL/GenBank/DDBJ whole genome shotgun (WGS) entry which is preliminary data.</text>
</comment>
<dbReference type="EMBL" id="BAAALF010000173">
    <property type="protein sequence ID" value="GAA1265979.1"/>
    <property type="molecule type" value="Genomic_DNA"/>
</dbReference>